<dbReference type="InterPro" id="IPR011006">
    <property type="entry name" value="CheY-like_superfamily"/>
</dbReference>
<reference evidence="10 11" key="1">
    <citation type="submission" date="2021-04" db="EMBL/GenBank/DDBJ databases">
        <authorList>
            <person name="Rodrigo-Torres L."/>
            <person name="Arahal R. D."/>
            <person name="Lucena T."/>
        </authorList>
    </citation>
    <scope>NUCLEOTIDE SEQUENCE [LARGE SCALE GENOMIC DNA]</scope>
    <source>
        <strain evidence="10 11">CECT 9623</strain>
    </source>
</reference>
<dbReference type="SMART" id="SM00387">
    <property type="entry name" value="HATPase_c"/>
    <property type="match status" value="1"/>
</dbReference>
<dbReference type="CDD" id="cd00082">
    <property type="entry name" value="HisKA"/>
    <property type="match status" value="1"/>
</dbReference>
<dbReference type="InterPro" id="IPR003661">
    <property type="entry name" value="HisK_dim/P_dom"/>
</dbReference>
<protein>
    <recommendedName>
        <fullName evidence="2">histidine kinase</fullName>
        <ecNumber evidence="2">2.7.13.3</ecNumber>
    </recommendedName>
</protein>
<accession>A0ABM8UYS0</accession>
<dbReference type="SMART" id="SM00448">
    <property type="entry name" value="REC"/>
    <property type="match status" value="1"/>
</dbReference>
<keyword evidence="10" id="KW-0418">Kinase</keyword>
<evidence type="ECO:0000256" key="1">
    <source>
        <dbReference type="ARBA" id="ARBA00000085"/>
    </source>
</evidence>
<sequence length="710" mass="79527">MKNNLPTNSKATFAWTAVLTILLALFAFIIVLTQSKSESIRRNIEVLQLEKDSYHQIDTCISILYSAENNSRFFVVTQDSAYLKAYTRQLQTVNAILHQYQNERENREKKLYRLISKKQRKNQEFVNLRLIVDSLLTFSLSPEEITHSNKLRPSAKVQTSTRAEAIDSTEITPRKTKRRLVKRLMDAIRDEQPAENDILKTHTNTIIRQDSVKVVIVPAPLKNQASIEKARRELGKAEQQLLAINSLLFANLQTALRDIKNREKQDTQDLRSSLLTATQVKSEEMSLLMWAAVALVFLLAVVIIFNLVKLYKKDATILSFARMTADSSKSKGDFLAQITHELRTPLNAIIGFSNLIEPEKLDEDMRVNVNSIKSASQIMLSLVNEILDFSKFESGTISLFEEPFKPAELVQQSMSMLSVLAAEKHIGMKTQLEMESSLALLGDNFRIRQVVINLLTNAIKFTPEHGSIAVKARFENATKEKGILVISIKDSGVGIAKENLSSIFDDFIQVSSGDARARQGGTGLGLSICKRIVDLYGGKISVTSVLGAGSEFTVRIPLKTAEQSSLIEAKPLAKMKLQTDLRDKKLLIADDTKMNLILISRIIDKLGATYDLAENGRQAFDLFEINTYDLVITDIDMPVMDGVELTKRIRSHQSSAKAGLPVIGFTGYTEEEKLAGYRAIGMDEILPKPFEESNFIAVLSSYLTVTDARR</sequence>
<feature type="coiled-coil region" evidence="6">
    <location>
        <begin position="83"/>
        <end position="110"/>
    </location>
</feature>
<keyword evidence="7" id="KW-0472">Membrane</keyword>
<comment type="caution">
    <text evidence="10">The sequence shown here is derived from an EMBL/GenBank/DDBJ whole genome shotgun (WGS) entry which is preliminary data.</text>
</comment>
<dbReference type="Pfam" id="PF02518">
    <property type="entry name" value="HATPase_c"/>
    <property type="match status" value="1"/>
</dbReference>
<organism evidence="10 11">
    <name type="scientific">Dyadobacter linearis</name>
    <dbReference type="NCBI Taxonomy" id="2823330"/>
    <lineage>
        <taxon>Bacteria</taxon>
        <taxon>Pseudomonadati</taxon>
        <taxon>Bacteroidota</taxon>
        <taxon>Cytophagia</taxon>
        <taxon>Cytophagales</taxon>
        <taxon>Spirosomataceae</taxon>
        <taxon>Dyadobacter</taxon>
    </lineage>
</organism>
<evidence type="ECO:0000256" key="6">
    <source>
        <dbReference type="SAM" id="Coils"/>
    </source>
</evidence>
<evidence type="ECO:0000256" key="4">
    <source>
        <dbReference type="ARBA" id="ARBA00023012"/>
    </source>
</evidence>
<dbReference type="InterPro" id="IPR003594">
    <property type="entry name" value="HATPase_dom"/>
</dbReference>
<dbReference type="Gene3D" id="1.10.287.130">
    <property type="match status" value="1"/>
</dbReference>
<evidence type="ECO:0000313" key="11">
    <source>
        <dbReference type="Proteomes" id="UP000679725"/>
    </source>
</evidence>
<dbReference type="Pfam" id="PF00512">
    <property type="entry name" value="HisKA"/>
    <property type="match status" value="1"/>
</dbReference>
<dbReference type="SUPFAM" id="SSF47384">
    <property type="entry name" value="Homodimeric domain of signal transducing histidine kinase"/>
    <property type="match status" value="1"/>
</dbReference>
<evidence type="ECO:0000259" key="9">
    <source>
        <dbReference type="PROSITE" id="PS50110"/>
    </source>
</evidence>
<keyword evidence="7" id="KW-1133">Transmembrane helix</keyword>
<keyword evidence="6" id="KW-0175">Coiled coil</keyword>
<dbReference type="EMBL" id="CAJRAU010000013">
    <property type="protein sequence ID" value="CAG5074723.1"/>
    <property type="molecule type" value="Genomic_DNA"/>
</dbReference>
<feature type="domain" description="Response regulatory" evidence="9">
    <location>
        <begin position="585"/>
        <end position="703"/>
    </location>
</feature>
<dbReference type="PANTHER" id="PTHR45339:SF1">
    <property type="entry name" value="HYBRID SIGNAL TRANSDUCTION HISTIDINE KINASE J"/>
    <property type="match status" value="1"/>
</dbReference>
<feature type="transmembrane region" description="Helical" evidence="7">
    <location>
        <begin position="12"/>
        <end position="32"/>
    </location>
</feature>
<dbReference type="CDD" id="cd16922">
    <property type="entry name" value="HATPase_EvgS-ArcB-TorS-like"/>
    <property type="match status" value="1"/>
</dbReference>
<dbReference type="PANTHER" id="PTHR45339">
    <property type="entry name" value="HYBRID SIGNAL TRANSDUCTION HISTIDINE KINASE J"/>
    <property type="match status" value="1"/>
</dbReference>
<dbReference type="InterPro" id="IPR036890">
    <property type="entry name" value="HATPase_C_sf"/>
</dbReference>
<dbReference type="Gene3D" id="3.30.565.10">
    <property type="entry name" value="Histidine kinase-like ATPase, C-terminal domain"/>
    <property type="match status" value="1"/>
</dbReference>
<dbReference type="Gene3D" id="3.40.50.2300">
    <property type="match status" value="1"/>
</dbReference>
<keyword evidence="11" id="KW-1185">Reference proteome</keyword>
<evidence type="ECO:0000256" key="2">
    <source>
        <dbReference type="ARBA" id="ARBA00012438"/>
    </source>
</evidence>
<evidence type="ECO:0000256" key="3">
    <source>
        <dbReference type="ARBA" id="ARBA00022553"/>
    </source>
</evidence>
<dbReference type="Pfam" id="PF00072">
    <property type="entry name" value="Response_reg"/>
    <property type="match status" value="1"/>
</dbReference>
<name>A0ABM8UYS0_9BACT</name>
<evidence type="ECO:0000256" key="5">
    <source>
        <dbReference type="PROSITE-ProRule" id="PRU00169"/>
    </source>
</evidence>
<proteinExistence type="predicted"/>
<comment type="catalytic activity">
    <reaction evidence="1">
        <text>ATP + protein L-histidine = ADP + protein N-phospho-L-histidine.</text>
        <dbReference type="EC" id="2.7.13.3"/>
    </reaction>
</comment>
<feature type="transmembrane region" description="Helical" evidence="7">
    <location>
        <begin position="287"/>
        <end position="308"/>
    </location>
</feature>
<evidence type="ECO:0000256" key="7">
    <source>
        <dbReference type="SAM" id="Phobius"/>
    </source>
</evidence>
<evidence type="ECO:0000259" key="8">
    <source>
        <dbReference type="PROSITE" id="PS50109"/>
    </source>
</evidence>
<keyword evidence="10" id="KW-0808">Transferase</keyword>
<feature type="modified residue" description="4-aspartylphosphate" evidence="5">
    <location>
        <position position="634"/>
    </location>
</feature>
<dbReference type="SUPFAM" id="SSF52172">
    <property type="entry name" value="CheY-like"/>
    <property type="match status" value="1"/>
</dbReference>
<evidence type="ECO:0000313" key="10">
    <source>
        <dbReference type="EMBL" id="CAG5074723.1"/>
    </source>
</evidence>
<dbReference type="InterPro" id="IPR036097">
    <property type="entry name" value="HisK_dim/P_sf"/>
</dbReference>
<dbReference type="PROSITE" id="PS50109">
    <property type="entry name" value="HIS_KIN"/>
    <property type="match status" value="1"/>
</dbReference>
<gene>
    <name evidence="10" type="primary">rcsC_34</name>
    <name evidence="10" type="ORF">DYBT9623_05411</name>
</gene>
<feature type="domain" description="Histidine kinase" evidence="8">
    <location>
        <begin position="337"/>
        <end position="560"/>
    </location>
</feature>
<dbReference type="GO" id="GO:0004673">
    <property type="term" value="F:protein histidine kinase activity"/>
    <property type="evidence" value="ECO:0007669"/>
    <property type="project" value="UniProtKB-EC"/>
</dbReference>
<dbReference type="SMART" id="SM00388">
    <property type="entry name" value="HisKA"/>
    <property type="match status" value="1"/>
</dbReference>
<keyword evidence="3 5" id="KW-0597">Phosphoprotein</keyword>
<dbReference type="PRINTS" id="PR00344">
    <property type="entry name" value="BCTRLSENSOR"/>
</dbReference>
<dbReference type="Proteomes" id="UP000679725">
    <property type="component" value="Unassembled WGS sequence"/>
</dbReference>
<dbReference type="InterPro" id="IPR001789">
    <property type="entry name" value="Sig_transdc_resp-reg_receiver"/>
</dbReference>
<dbReference type="EC" id="2.7.13.3" evidence="2"/>
<dbReference type="InterPro" id="IPR004358">
    <property type="entry name" value="Sig_transdc_His_kin-like_C"/>
</dbReference>
<dbReference type="PROSITE" id="PS50110">
    <property type="entry name" value="RESPONSE_REGULATORY"/>
    <property type="match status" value="1"/>
</dbReference>
<keyword evidence="7" id="KW-0812">Transmembrane</keyword>
<dbReference type="SUPFAM" id="SSF55874">
    <property type="entry name" value="ATPase domain of HSP90 chaperone/DNA topoisomerase II/histidine kinase"/>
    <property type="match status" value="1"/>
</dbReference>
<dbReference type="CDD" id="cd17546">
    <property type="entry name" value="REC_hyHK_CKI1_RcsC-like"/>
    <property type="match status" value="1"/>
</dbReference>
<keyword evidence="4" id="KW-0902">Two-component regulatory system</keyword>
<dbReference type="InterPro" id="IPR005467">
    <property type="entry name" value="His_kinase_dom"/>
</dbReference>
<dbReference type="RefSeq" id="WP_215236633.1">
    <property type="nucleotide sequence ID" value="NZ_CAJRAU010000013.1"/>
</dbReference>